<reference evidence="21" key="1">
    <citation type="submission" date="2022-08" db="EMBL/GenBank/DDBJ databases">
        <title>The complete genome sequence of the thermophilic bacterium Laceyella sacchari FBKL4.010 reveals the basis for tetramethylpyrazine biosynthesis in Moutai-flavor Daqu.</title>
        <authorList>
            <person name="Li D."/>
            <person name="Huang W."/>
            <person name="Wang C."/>
            <person name="Qiu S."/>
        </authorList>
    </citation>
    <scope>NUCLEOTIDE SEQUENCE</scope>
    <source>
        <strain evidence="21">FBKL4.014</strain>
    </source>
</reference>
<sequence length="458" mass="49059">MSRLTKENWTGRSVVVLGLARSGVAVAKLLHHLGAKVVVNDLKPRSACPEASELEALGIPVICGEHPDDLIHEQVEMLVKNPGIPYRAKPVQQALAAGVPVVTEVEIAGALSEAPMIGITGSNGKTTTTSLVGQILTRSQVKCTVAGNIGQALADVVEQVTSGEWLVAELSSFQLKGTDQFRPRIAALLNVFPAHLDYHETMEDYVASKRKVFANQEAGDIAVLNADSPVCREVAKTISSDIWWFSRTAPVEQGVYVQDGVIYVINEGQTQAILPVDEVALHGDFNLENALAAAAITLAAGATLDAVAQTLREFHGVEHRLEYVATINGVRYYNDSKATNAQAAIKALEAFTEPVVWIGGGLDRGVDFKELVPVLRGRAKAVITYGQSKSILAERGRDAGVPTVQVVDNLEEAVSRAAGLAQDGDVVLLSPACASWDQYTSFEERGSIFKQAVHRLQV</sequence>
<organism evidence="21 22">
    <name type="scientific">Laceyella sacchari</name>
    <name type="common">Thermoactinomyces thalpophilus</name>
    <dbReference type="NCBI Taxonomy" id="37482"/>
    <lineage>
        <taxon>Bacteria</taxon>
        <taxon>Bacillati</taxon>
        <taxon>Bacillota</taxon>
        <taxon>Bacilli</taxon>
        <taxon>Bacillales</taxon>
        <taxon>Thermoactinomycetaceae</taxon>
        <taxon>Laceyella</taxon>
    </lineage>
</organism>
<dbReference type="Proteomes" id="UP001058650">
    <property type="component" value="Chromosome"/>
</dbReference>
<evidence type="ECO:0000256" key="15">
    <source>
        <dbReference type="ARBA" id="ARBA00032324"/>
    </source>
</evidence>
<dbReference type="Pfam" id="PF21799">
    <property type="entry name" value="MurD-like_N"/>
    <property type="match status" value="1"/>
</dbReference>
<evidence type="ECO:0000256" key="3">
    <source>
        <dbReference type="ARBA" id="ARBA00004752"/>
    </source>
</evidence>
<feature type="binding site" evidence="17">
    <location>
        <begin position="121"/>
        <end position="127"/>
    </location>
    <ligand>
        <name>ATP</name>
        <dbReference type="ChEBI" id="CHEBI:30616"/>
    </ligand>
</feature>
<keyword evidence="8 17" id="KW-0436">Ligase</keyword>
<dbReference type="EMBL" id="CP103866">
    <property type="protein sequence ID" value="UWE02713.1"/>
    <property type="molecule type" value="Genomic_DNA"/>
</dbReference>
<dbReference type="Gene3D" id="3.90.190.20">
    <property type="entry name" value="Mur ligase, C-terminal domain"/>
    <property type="match status" value="1"/>
</dbReference>
<dbReference type="Gene3D" id="3.40.1190.10">
    <property type="entry name" value="Mur-like, catalytic domain"/>
    <property type="match status" value="1"/>
</dbReference>
<dbReference type="Gene3D" id="3.40.50.720">
    <property type="entry name" value="NAD(P)-binding Rossmann-like Domain"/>
    <property type="match status" value="1"/>
</dbReference>
<evidence type="ECO:0000256" key="12">
    <source>
        <dbReference type="ARBA" id="ARBA00022984"/>
    </source>
</evidence>
<dbReference type="NCBIfam" id="TIGR01087">
    <property type="entry name" value="murD"/>
    <property type="match status" value="1"/>
</dbReference>
<evidence type="ECO:0000313" key="21">
    <source>
        <dbReference type="EMBL" id="UWE02713.1"/>
    </source>
</evidence>
<evidence type="ECO:0000256" key="7">
    <source>
        <dbReference type="ARBA" id="ARBA00022490"/>
    </source>
</evidence>
<dbReference type="PANTHER" id="PTHR43692:SF1">
    <property type="entry name" value="UDP-N-ACETYLMURAMOYLALANINE--D-GLUTAMATE LIGASE"/>
    <property type="match status" value="1"/>
</dbReference>
<evidence type="ECO:0000256" key="16">
    <source>
        <dbReference type="ARBA" id="ARBA00047632"/>
    </source>
</evidence>
<evidence type="ECO:0000313" key="22">
    <source>
        <dbReference type="Proteomes" id="UP001058650"/>
    </source>
</evidence>
<dbReference type="EC" id="6.3.2.9" evidence="5 17"/>
<dbReference type="InterPro" id="IPR036565">
    <property type="entry name" value="Mur-like_cat_sf"/>
</dbReference>
<dbReference type="InterPro" id="IPR013221">
    <property type="entry name" value="Mur_ligase_cen"/>
</dbReference>
<evidence type="ECO:0000256" key="2">
    <source>
        <dbReference type="ARBA" id="ARBA00004496"/>
    </source>
</evidence>
<evidence type="ECO:0000256" key="4">
    <source>
        <dbReference type="ARBA" id="ARBA00010416"/>
    </source>
</evidence>
<dbReference type="GO" id="GO:0008764">
    <property type="term" value="F:UDP-N-acetylmuramoylalanine-D-glutamate ligase activity"/>
    <property type="evidence" value="ECO:0007669"/>
    <property type="project" value="UniProtKB-EC"/>
</dbReference>
<evidence type="ECO:0000256" key="6">
    <source>
        <dbReference type="ARBA" id="ARBA00015655"/>
    </source>
</evidence>
<keyword evidence="9 17" id="KW-0547">Nucleotide-binding</keyword>
<dbReference type="Pfam" id="PF02875">
    <property type="entry name" value="Mur_ligase_C"/>
    <property type="match status" value="1"/>
</dbReference>
<dbReference type="SUPFAM" id="SSF53623">
    <property type="entry name" value="MurD-like peptide ligases, catalytic domain"/>
    <property type="match status" value="1"/>
</dbReference>
<comment type="similarity">
    <text evidence="4 17">Belongs to the MurCDEF family.</text>
</comment>
<keyword evidence="11 17" id="KW-0133">Cell shape</keyword>
<evidence type="ECO:0000256" key="14">
    <source>
        <dbReference type="ARBA" id="ARBA00030398"/>
    </source>
</evidence>
<keyword evidence="17 18" id="KW-0132">Cell division</keyword>
<evidence type="ECO:0000256" key="17">
    <source>
        <dbReference type="HAMAP-Rule" id="MF_00639"/>
    </source>
</evidence>
<dbReference type="Pfam" id="PF08245">
    <property type="entry name" value="Mur_ligase_M"/>
    <property type="match status" value="1"/>
</dbReference>
<evidence type="ECO:0000256" key="9">
    <source>
        <dbReference type="ARBA" id="ARBA00022741"/>
    </source>
</evidence>
<evidence type="ECO:0000256" key="1">
    <source>
        <dbReference type="ARBA" id="ARBA00002734"/>
    </source>
</evidence>
<comment type="function">
    <text evidence="1 17 18">Cell wall formation. Catalyzes the addition of glutamate to the nucleotide precursor UDP-N-acetylmuramoyl-L-alanine (UMA).</text>
</comment>
<evidence type="ECO:0000256" key="11">
    <source>
        <dbReference type="ARBA" id="ARBA00022960"/>
    </source>
</evidence>
<evidence type="ECO:0000256" key="13">
    <source>
        <dbReference type="ARBA" id="ARBA00023316"/>
    </source>
</evidence>
<dbReference type="InterPro" id="IPR004101">
    <property type="entry name" value="Mur_ligase_C"/>
</dbReference>
<keyword evidence="13 17" id="KW-0961">Cell wall biogenesis/degradation</keyword>
<dbReference type="InterPro" id="IPR005762">
    <property type="entry name" value="MurD"/>
</dbReference>
<dbReference type="RefSeq" id="WP_259435663.1">
    <property type="nucleotide sequence ID" value="NZ_CP103866.1"/>
</dbReference>
<evidence type="ECO:0000256" key="5">
    <source>
        <dbReference type="ARBA" id="ARBA00012212"/>
    </source>
</evidence>
<proteinExistence type="inferred from homology"/>
<keyword evidence="7 17" id="KW-0963">Cytoplasm</keyword>
<evidence type="ECO:0000256" key="10">
    <source>
        <dbReference type="ARBA" id="ARBA00022840"/>
    </source>
</evidence>
<protein>
    <recommendedName>
        <fullName evidence="6 17">UDP-N-acetylmuramoylalanine--D-glutamate ligase</fullName>
        <ecNumber evidence="5 17">6.3.2.9</ecNumber>
    </recommendedName>
    <alternativeName>
        <fullName evidence="15 17">D-glutamic acid-adding enzyme</fullName>
    </alternativeName>
    <alternativeName>
        <fullName evidence="14 17">UDP-N-acetylmuramoyl-L-alanyl-D-glutamate synthetase</fullName>
    </alternativeName>
</protein>
<evidence type="ECO:0000256" key="18">
    <source>
        <dbReference type="RuleBase" id="RU003664"/>
    </source>
</evidence>
<keyword evidence="10 17" id="KW-0067">ATP-binding</keyword>
<evidence type="ECO:0000259" key="20">
    <source>
        <dbReference type="Pfam" id="PF08245"/>
    </source>
</evidence>
<accession>A0ABY5TZ80</accession>
<evidence type="ECO:0000256" key="8">
    <source>
        <dbReference type="ARBA" id="ARBA00022598"/>
    </source>
</evidence>
<dbReference type="InterPro" id="IPR036615">
    <property type="entry name" value="Mur_ligase_C_dom_sf"/>
</dbReference>
<comment type="pathway">
    <text evidence="3 17 18">Cell wall biogenesis; peptidoglycan biosynthesis.</text>
</comment>
<keyword evidence="22" id="KW-1185">Reference proteome</keyword>
<dbReference type="SUPFAM" id="SSF53244">
    <property type="entry name" value="MurD-like peptide ligases, peptide-binding domain"/>
    <property type="match status" value="1"/>
</dbReference>
<feature type="domain" description="Mur ligase C-terminal" evidence="19">
    <location>
        <begin position="319"/>
        <end position="433"/>
    </location>
</feature>
<dbReference type="HAMAP" id="MF_00639">
    <property type="entry name" value="MurD"/>
    <property type="match status" value="1"/>
</dbReference>
<keyword evidence="17 18" id="KW-0131">Cell cycle</keyword>
<comment type="subcellular location">
    <subcellularLocation>
        <location evidence="2 17 18">Cytoplasm</location>
    </subcellularLocation>
</comment>
<evidence type="ECO:0000259" key="19">
    <source>
        <dbReference type="Pfam" id="PF02875"/>
    </source>
</evidence>
<name>A0ABY5TZ80_LACSH</name>
<dbReference type="PANTHER" id="PTHR43692">
    <property type="entry name" value="UDP-N-ACETYLMURAMOYLALANINE--D-GLUTAMATE LIGASE"/>
    <property type="match status" value="1"/>
</dbReference>
<keyword evidence="12 17" id="KW-0573">Peptidoglycan synthesis</keyword>
<comment type="catalytic activity">
    <reaction evidence="16 17 18">
        <text>UDP-N-acetyl-alpha-D-muramoyl-L-alanine + D-glutamate + ATP = UDP-N-acetyl-alpha-D-muramoyl-L-alanyl-D-glutamate + ADP + phosphate + H(+)</text>
        <dbReference type="Rhea" id="RHEA:16429"/>
        <dbReference type="ChEBI" id="CHEBI:15378"/>
        <dbReference type="ChEBI" id="CHEBI:29986"/>
        <dbReference type="ChEBI" id="CHEBI:30616"/>
        <dbReference type="ChEBI" id="CHEBI:43474"/>
        <dbReference type="ChEBI" id="CHEBI:83898"/>
        <dbReference type="ChEBI" id="CHEBI:83900"/>
        <dbReference type="ChEBI" id="CHEBI:456216"/>
        <dbReference type="EC" id="6.3.2.9"/>
    </reaction>
</comment>
<feature type="domain" description="Mur ligase central" evidence="20">
    <location>
        <begin position="119"/>
        <end position="296"/>
    </location>
</feature>
<gene>
    <name evidence="17 21" type="primary">murD</name>
    <name evidence="21" type="ORF">NYR52_11255</name>
</gene>
<dbReference type="SUPFAM" id="SSF51984">
    <property type="entry name" value="MurCD N-terminal domain"/>
    <property type="match status" value="1"/>
</dbReference>